<dbReference type="SUPFAM" id="SSF53244">
    <property type="entry name" value="MurD-like peptide ligases, peptide-binding domain"/>
    <property type="match status" value="1"/>
</dbReference>
<evidence type="ECO:0000256" key="1">
    <source>
        <dbReference type="ARBA" id="ARBA00001946"/>
    </source>
</evidence>
<keyword evidence="7 11" id="KW-0067">ATP-binding</keyword>
<gene>
    <name evidence="14" type="primary">folC</name>
    <name evidence="14" type="ORF">UV73_C0004G0117</name>
</gene>
<evidence type="ECO:0000256" key="9">
    <source>
        <dbReference type="ARBA" id="ARBA00030592"/>
    </source>
</evidence>
<comment type="catalytic activity">
    <reaction evidence="10">
        <text>(6S)-5,6,7,8-tetrahydrofolyl-(gamma-L-Glu)(n) + L-glutamate + ATP = (6S)-5,6,7,8-tetrahydrofolyl-(gamma-L-Glu)(n+1) + ADP + phosphate + H(+)</text>
        <dbReference type="Rhea" id="RHEA:10580"/>
        <dbReference type="Rhea" id="RHEA-COMP:14738"/>
        <dbReference type="Rhea" id="RHEA-COMP:14740"/>
        <dbReference type="ChEBI" id="CHEBI:15378"/>
        <dbReference type="ChEBI" id="CHEBI:29985"/>
        <dbReference type="ChEBI" id="CHEBI:30616"/>
        <dbReference type="ChEBI" id="CHEBI:43474"/>
        <dbReference type="ChEBI" id="CHEBI:141005"/>
        <dbReference type="ChEBI" id="CHEBI:456216"/>
        <dbReference type="EC" id="6.3.2.17"/>
    </reaction>
</comment>
<dbReference type="Pfam" id="PF08245">
    <property type="entry name" value="Mur_ligase_M"/>
    <property type="match status" value="1"/>
</dbReference>
<dbReference type="PROSITE" id="PS01012">
    <property type="entry name" value="FOLYLPOLYGLU_SYNT_2"/>
    <property type="match status" value="1"/>
</dbReference>
<evidence type="ECO:0000256" key="11">
    <source>
        <dbReference type="PIRNR" id="PIRNR001563"/>
    </source>
</evidence>
<comment type="similarity">
    <text evidence="2 11">Belongs to the folylpolyglutamate synthase family.</text>
</comment>
<dbReference type="Proteomes" id="UP000034894">
    <property type="component" value="Unassembled WGS sequence"/>
</dbReference>
<evidence type="ECO:0000259" key="12">
    <source>
        <dbReference type="Pfam" id="PF02875"/>
    </source>
</evidence>
<dbReference type="Gene3D" id="3.40.1190.10">
    <property type="entry name" value="Mur-like, catalytic domain"/>
    <property type="match status" value="1"/>
</dbReference>
<dbReference type="PIRSF" id="PIRSF001563">
    <property type="entry name" value="Folylpolyglu_synth"/>
    <property type="match status" value="1"/>
</dbReference>
<proteinExistence type="inferred from homology"/>
<dbReference type="GO" id="GO:0005524">
    <property type="term" value="F:ATP binding"/>
    <property type="evidence" value="ECO:0007669"/>
    <property type="project" value="UniProtKB-KW"/>
</dbReference>
<evidence type="ECO:0000256" key="10">
    <source>
        <dbReference type="ARBA" id="ARBA00047493"/>
    </source>
</evidence>
<evidence type="ECO:0000256" key="2">
    <source>
        <dbReference type="ARBA" id="ARBA00008276"/>
    </source>
</evidence>
<dbReference type="GO" id="GO:0008841">
    <property type="term" value="F:dihydrofolate synthase activity"/>
    <property type="evidence" value="ECO:0007669"/>
    <property type="project" value="TreeGrafter"/>
</dbReference>
<accession>A0A0G1DJC8</accession>
<keyword evidence="4 11" id="KW-0436">Ligase</keyword>
<dbReference type="InterPro" id="IPR013221">
    <property type="entry name" value="Mur_ligase_cen"/>
</dbReference>
<comment type="cofactor">
    <cofactor evidence="1">
        <name>Mg(2+)</name>
        <dbReference type="ChEBI" id="CHEBI:18420"/>
    </cofactor>
</comment>
<evidence type="ECO:0000256" key="6">
    <source>
        <dbReference type="ARBA" id="ARBA00022741"/>
    </source>
</evidence>
<keyword evidence="6 11" id="KW-0547">Nucleotide-binding</keyword>
<dbReference type="InterPro" id="IPR018109">
    <property type="entry name" value="Folylpolyglutamate_synth_CS"/>
</dbReference>
<dbReference type="Gene3D" id="3.90.190.20">
    <property type="entry name" value="Mur ligase, C-terminal domain"/>
    <property type="match status" value="1"/>
</dbReference>
<dbReference type="EMBL" id="LCFP01000004">
    <property type="protein sequence ID" value="KKS97975.1"/>
    <property type="molecule type" value="Genomic_DNA"/>
</dbReference>
<evidence type="ECO:0000256" key="4">
    <source>
        <dbReference type="ARBA" id="ARBA00022598"/>
    </source>
</evidence>
<dbReference type="PANTHER" id="PTHR11136">
    <property type="entry name" value="FOLYLPOLYGLUTAMATE SYNTHASE-RELATED"/>
    <property type="match status" value="1"/>
</dbReference>
<evidence type="ECO:0000313" key="15">
    <source>
        <dbReference type="Proteomes" id="UP000034894"/>
    </source>
</evidence>
<dbReference type="STRING" id="1618443.UV73_C0004G0117"/>
<reference evidence="14 15" key="1">
    <citation type="journal article" date="2015" name="Nature">
        <title>rRNA introns, odd ribosomes, and small enigmatic genomes across a large radiation of phyla.</title>
        <authorList>
            <person name="Brown C.T."/>
            <person name="Hug L.A."/>
            <person name="Thomas B.C."/>
            <person name="Sharon I."/>
            <person name="Castelle C.J."/>
            <person name="Singh A."/>
            <person name="Wilkins M.J."/>
            <person name="Williams K.H."/>
            <person name="Banfield J.F."/>
        </authorList>
    </citation>
    <scope>NUCLEOTIDE SEQUENCE [LARGE SCALE GENOMIC DNA]</scope>
</reference>
<feature type="domain" description="Mur ligase C-terminal" evidence="12">
    <location>
        <begin position="304"/>
        <end position="428"/>
    </location>
</feature>
<dbReference type="PANTHER" id="PTHR11136:SF0">
    <property type="entry name" value="DIHYDROFOLATE SYNTHETASE-RELATED"/>
    <property type="match status" value="1"/>
</dbReference>
<protein>
    <recommendedName>
        <fullName evidence="3">tetrahydrofolate synthase</fullName>
        <ecNumber evidence="3">6.3.2.17</ecNumber>
    </recommendedName>
    <alternativeName>
        <fullName evidence="9">Tetrahydrofolylpolyglutamate synthase</fullName>
    </alternativeName>
</protein>
<name>A0A0G1DJC8_9BACT</name>
<dbReference type="PATRIC" id="fig|1618443.3.peg.775"/>
<dbReference type="SUPFAM" id="SSF53623">
    <property type="entry name" value="MurD-like peptide ligases, catalytic domain"/>
    <property type="match status" value="1"/>
</dbReference>
<dbReference type="AlphaFoldDB" id="A0A0G1DJC8"/>
<evidence type="ECO:0000256" key="3">
    <source>
        <dbReference type="ARBA" id="ARBA00013025"/>
    </source>
</evidence>
<evidence type="ECO:0000256" key="8">
    <source>
        <dbReference type="ARBA" id="ARBA00022842"/>
    </source>
</evidence>
<evidence type="ECO:0000256" key="5">
    <source>
        <dbReference type="ARBA" id="ARBA00022723"/>
    </source>
</evidence>
<dbReference type="InterPro" id="IPR004101">
    <property type="entry name" value="Mur_ligase_C"/>
</dbReference>
<comment type="caution">
    <text evidence="14">The sequence shown here is derived from an EMBL/GenBank/DDBJ whole genome shotgun (WGS) entry which is preliminary data.</text>
</comment>
<dbReference type="NCBIfam" id="TIGR01499">
    <property type="entry name" value="folC"/>
    <property type="match status" value="1"/>
</dbReference>
<dbReference type="InterPro" id="IPR001645">
    <property type="entry name" value="Folylpolyglutamate_synth"/>
</dbReference>
<evidence type="ECO:0000259" key="13">
    <source>
        <dbReference type="Pfam" id="PF08245"/>
    </source>
</evidence>
<dbReference type="GO" id="GO:0005737">
    <property type="term" value="C:cytoplasm"/>
    <property type="evidence" value="ECO:0007669"/>
    <property type="project" value="TreeGrafter"/>
</dbReference>
<dbReference type="GO" id="GO:0004326">
    <property type="term" value="F:tetrahydrofolylpolyglutamate synthase activity"/>
    <property type="evidence" value="ECO:0007669"/>
    <property type="project" value="UniProtKB-EC"/>
</dbReference>
<dbReference type="GO" id="GO:0046872">
    <property type="term" value="F:metal ion binding"/>
    <property type="evidence" value="ECO:0007669"/>
    <property type="project" value="UniProtKB-KW"/>
</dbReference>
<dbReference type="EC" id="6.3.2.17" evidence="3"/>
<dbReference type="InterPro" id="IPR036565">
    <property type="entry name" value="Mur-like_cat_sf"/>
</dbReference>
<dbReference type="Pfam" id="PF02875">
    <property type="entry name" value="Mur_ligase_C"/>
    <property type="match status" value="1"/>
</dbReference>
<feature type="domain" description="Mur ligase central" evidence="13">
    <location>
        <begin position="51"/>
        <end position="281"/>
    </location>
</feature>
<evidence type="ECO:0000313" key="14">
    <source>
        <dbReference type="EMBL" id="KKS97975.1"/>
    </source>
</evidence>
<evidence type="ECO:0000256" key="7">
    <source>
        <dbReference type="ARBA" id="ARBA00022840"/>
    </source>
</evidence>
<keyword evidence="5" id="KW-0479">Metal-binding</keyword>
<organism evidence="14 15">
    <name type="scientific">Candidatus Gottesmanbacteria bacterium GW2011_GWA2_43_14</name>
    <dbReference type="NCBI Taxonomy" id="1618443"/>
    <lineage>
        <taxon>Bacteria</taxon>
        <taxon>Candidatus Gottesmaniibacteriota</taxon>
    </lineage>
</organism>
<dbReference type="InterPro" id="IPR036615">
    <property type="entry name" value="Mur_ligase_C_dom_sf"/>
</dbReference>
<sequence length="441" mass="48617">MIRTFQEAVKFLERYIPPADKKHPGVLGLERMRELTGRLGNPQLKYRTIHVGGTSGKGSTATMIASILGTKYKTGLYTSPHLVRINERFTVIEPLNSVQREISDGVFTRLINKIKPHVEAMGETDLGSPSYFEIVSALAFLHFYKEKAEAAVIEVGLGGLYDASNVVQPEIAVITNVGLDHTEILGETLEEIAADKAGIIKKGMKVISGTDISSVKAIFKNKSDQNNVPLFLAGLNFRTDIKRVSISGSRFDFHNFQYYRNLHLGMLGRHQVANAALAVKACEEFGGIGVKEIKSGLKTVKFAGRLEIIRKKPLIVLDGAHNPDKIKALVDAVREIWPGKKATTVLAIKKDKNAAGMIRLLSLITEKFILTNYRVIMDQGEISSYDPAELARFMQKHVSFEVNHNAFSALESAHKSAGNSDLILVTGSLYLVGIIRKKFIS</sequence>
<dbReference type="FunFam" id="3.40.1190.10:FF:000011">
    <property type="entry name" value="Folylpolyglutamate synthase/dihydrofolate synthase"/>
    <property type="match status" value="1"/>
</dbReference>
<keyword evidence="8" id="KW-0460">Magnesium</keyword>